<dbReference type="InterPro" id="IPR025447">
    <property type="entry name" value="DUF4192"/>
</dbReference>
<dbReference type="KEGG" id="csx:CSING_08005"/>
<dbReference type="OrthoDB" id="3268175at2"/>
<proteinExistence type="predicted"/>
<protein>
    <recommendedName>
        <fullName evidence="4">DUF4192 family protein</fullName>
    </recommendedName>
</protein>
<evidence type="ECO:0000256" key="1">
    <source>
        <dbReference type="SAM" id="MobiDB-lite"/>
    </source>
</evidence>
<evidence type="ECO:0000313" key="3">
    <source>
        <dbReference type="Proteomes" id="UP000031890"/>
    </source>
</evidence>
<evidence type="ECO:0000313" key="2">
    <source>
        <dbReference type="EMBL" id="AJI79120.1"/>
    </source>
</evidence>
<gene>
    <name evidence="2" type="ORF">CSING_08005</name>
</gene>
<dbReference type="Proteomes" id="UP000031890">
    <property type="component" value="Chromosome"/>
</dbReference>
<feature type="compositionally biased region" description="Polar residues" evidence="1">
    <location>
        <begin position="367"/>
        <end position="381"/>
    </location>
</feature>
<feature type="region of interest" description="Disordered" evidence="1">
    <location>
        <begin position="359"/>
        <end position="391"/>
    </location>
</feature>
<organism evidence="2 3">
    <name type="scientific">Corynebacterium singulare</name>
    <dbReference type="NCBI Taxonomy" id="161899"/>
    <lineage>
        <taxon>Bacteria</taxon>
        <taxon>Bacillati</taxon>
        <taxon>Actinomycetota</taxon>
        <taxon>Actinomycetes</taxon>
        <taxon>Mycobacteriales</taxon>
        <taxon>Corynebacteriaceae</taxon>
        <taxon>Corynebacterium</taxon>
    </lineage>
</organism>
<evidence type="ECO:0008006" key="4">
    <source>
        <dbReference type="Google" id="ProtNLM"/>
    </source>
</evidence>
<dbReference type="Pfam" id="PF13830">
    <property type="entry name" value="DUF4192"/>
    <property type="match status" value="1"/>
</dbReference>
<sequence length="391" mass="42751">MSSYTAQTENTPPITTPGHLLANIPGLLGFYPTESVIFMAIDTTPRGPAMGPVARVDIEDAEETLPEIAAMLAEEAREGIFAFLVSHRPVSDLSQVACWLYTLDRGRDGIDIDAAWYVGEIARDEPYTLLHGAVSIDGRGPMKNWVEGTIPALTDAPTMRSCVDHDVVPELSREEFFATFARNNQHCDALEAEALGREARESATRFRARVASEKGDKRKELVDNFIDDVRWALSTAGSIEDSETNTELLKTCAVWMSTTWTRDLVIASCTDAGEQAAQLLLATARTYDGEIRANALTVFALTHLKMEWDILAGPALQTVAEEFPSHRLGSLLCQAYRYGLHDKMRETIGRGAREAYNSAIGREEESATVSGVPRTTASSDAPSEPARRVAG</sequence>
<name>A0A0B6F3Y4_9CORY</name>
<dbReference type="AlphaFoldDB" id="A0A0B6F3Y4"/>
<dbReference type="HOGENOM" id="CLU_064674_0_0_11"/>
<dbReference type="STRING" id="161899.CSING_08005"/>
<reference evidence="2 3" key="1">
    <citation type="journal article" date="2015" name="Genome Announc.">
        <title>Complete Genome Sequence and Annotation of Corynebacterium singulare DSM 44357, Isolated from a Human Semen Specimen.</title>
        <authorList>
            <person name="Merten M."/>
            <person name="Brinkrolf K."/>
            <person name="Albersmeier A."/>
            <person name="Kutter Y."/>
            <person name="Ruckert C."/>
            <person name="Tauch A."/>
        </authorList>
    </citation>
    <scope>NUCLEOTIDE SEQUENCE [LARGE SCALE GENOMIC DNA]</scope>
    <source>
        <strain evidence="2">IBS B52218</strain>
    </source>
</reference>
<dbReference type="EMBL" id="CP010827">
    <property type="protein sequence ID" value="AJI79120.1"/>
    <property type="molecule type" value="Genomic_DNA"/>
</dbReference>
<dbReference type="RefSeq" id="WP_084226186.1">
    <property type="nucleotide sequence ID" value="NZ_CP010827.1"/>
</dbReference>
<accession>A0A0B6F3Y4</accession>